<dbReference type="Proteomes" id="UP001177260">
    <property type="component" value="Unassembled WGS sequence"/>
</dbReference>
<organism evidence="1 2">
    <name type="scientific">Aspergillus melleus</name>
    <dbReference type="NCBI Taxonomy" id="138277"/>
    <lineage>
        <taxon>Eukaryota</taxon>
        <taxon>Fungi</taxon>
        <taxon>Dikarya</taxon>
        <taxon>Ascomycota</taxon>
        <taxon>Pezizomycotina</taxon>
        <taxon>Eurotiomycetes</taxon>
        <taxon>Eurotiomycetidae</taxon>
        <taxon>Eurotiales</taxon>
        <taxon>Aspergillaceae</taxon>
        <taxon>Aspergillus</taxon>
        <taxon>Aspergillus subgen. Circumdati</taxon>
    </lineage>
</organism>
<proteinExistence type="predicted"/>
<dbReference type="EMBL" id="JAOPJF010000018">
    <property type="protein sequence ID" value="KAK1146370.1"/>
    <property type="molecule type" value="Genomic_DNA"/>
</dbReference>
<evidence type="ECO:0000313" key="1">
    <source>
        <dbReference type="EMBL" id="KAK1146370.1"/>
    </source>
</evidence>
<gene>
    <name evidence="1" type="ORF">N8T08_003157</name>
</gene>
<name>A0ACC3B769_9EURO</name>
<protein>
    <submittedName>
        <fullName evidence="1">Uncharacterized protein</fullName>
    </submittedName>
</protein>
<reference evidence="1 2" key="1">
    <citation type="journal article" date="2023" name="ACS Omega">
        <title>Identification of the Neoaspergillic Acid Biosynthesis Gene Cluster by Establishing an In Vitro CRISPR-Ribonucleoprotein Genetic System in Aspergillus melleus.</title>
        <authorList>
            <person name="Yuan B."/>
            <person name="Grau M.F."/>
            <person name="Murata R.M."/>
            <person name="Torok T."/>
            <person name="Venkateswaran K."/>
            <person name="Stajich J.E."/>
            <person name="Wang C.C.C."/>
        </authorList>
    </citation>
    <scope>NUCLEOTIDE SEQUENCE [LARGE SCALE GENOMIC DNA]</scope>
    <source>
        <strain evidence="1 2">IMV 1140</strain>
    </source>
</reference>
<evidence type="ECO:0000313" key="2">
    <source>
        <dbReference type="Proteomes" id="UP001177260"/>
    </source>
</evidence>
<sequence>MASTRAPTLVAVVAVILGVLLVYFEPSRDFLAQKSVEYGFPSLWVFSPTSTVVDPVRDIKYLGICSAGIDHFHEIFYAESPTGKKRFAPPVPVKPTRGSIVDATRPGAWCPQGTGDILPFTSHVANISENCLSLRIARPSGVSKNAKLPVVVWIHGGGHALGSGSDILYSPDGLVKQAAADDRPLIYVAINYRFGLFGFATSKAMIETGQTNVGLRDQRAALEWVRDNIEVFGVTVLGQSVGASDIGLQLTAFDGTQGVPFQQAIMMSGGPGLNFNSKPDLVAENTAAIARQVGCIGDGDSQSSKVLECLRNVPFETLSNLSVTASRAARPPFGEGFFYPTIDGDFIRDRPSQLLRAGKFAKGIPVISSWVTNDGAWYASPLTSTDEDVLGSFGLWLFNLSNSTKQRLLELYPSENFEHMARNESDGPVSAQYYRAAQMNRDIWFTCPVLDFAWQYVKNGGVEPSQVRVYEHNSTRFTPVFEKMGVPMWRVAHLSDIPYVLNSQHLKGGADNSASQLALAQVVSGAIANFVNTGTPENEAGQIKRWPAVFSGATSQELVGDSPSRFSIQVFGGPYGTGPAILGKDMDVDRATEVEKAIYWAQLFRRCEFINSEQMREEAGV</sequence>
<comment type="caution">
    <text evidence="1">The sequence shown here is derived from an EMBL/GenBank/DDBJ whole genome shotgun (WGS) entry which is preliminary data.</text>
</comment>
<accession>A0ACC3B769</accession>
<keyword evidence="2" id="KW-1185">Reference proteome</keyword>